<dbReference type="RefSeq" id="WP_200124101.1">
    <property type="nucleotide sequence ID" value="NZ_CP054705.1"/>
</dbReference>
<sequence>MNTLKGPLRVIIKEMNVTFYINVGVTLGLMALYIFLSFYLGENEMLGITFGPLYAIFLIYPFILFKGYKYILSLGGTRKQFMIATYLSISIYIILGGILLNGLHFLSPYLLNEGYIFHMADLVSGSNPLLYVWIDVLWMVTFFGLGMIAQSIYFNLGTVRTLIGGAALLIAVLATYFFADLYPLIEFIVVDHLLFVHILAGISVLLMLLSYLFMKNGPLERGDRYLFIGKQPRPE</sequence>
<evidence type="ECO:0000313" key="3">
    <source>
        <dbReference type="Proteomes" id="UP000595823"/>
    </source>
</evidence>
<feature type="transmembrane region" description="Helical" evidence="1">
    <location>
        <begin position="20"/>
        <end position="40"/>
    </location>
</feature>
<keyword evidence="3" id="KW-1185">Reference proteome</keyword>
<dbReference type="AlphaFoldDB" id="A0A7T6Z5X4"/>
<proteinExistence type="predicted"/>
<feature type="transmembrane region" description="Helical" evidence="1">
    <location>
        <begin position="161"/>
        <end position="179"/>
    </location>
</feature>
<reference evidence="2 3" key="1">
    <citation type="submission" date="2020-06" db="EMBL/GenBank/DDBJ databases">
        <title>Genomic analysis of Salicibibacter sp. NKC5-3.</title>
        <authorList>
            <person name="Oh Y.J."/>
        </authorList>
    </citation>
    <scope>NUCLEOTIDE SEQUENCE [LARGE SCALE GENOMIC DNA]</scope>
    <source>
        <strain evidence="2 3">NKC5-3</strain>
    </source>
</reference>
<dbReference type="Proteomes" id="UP000595823">
    <property type="component" value="Chromosome"/>
</dbReference>
<evidence type="ECO:0000313" key="2">
    <source>
        <dbReference type="EMBL" id="QQK76976.1"/>
    </source>
</evidence>
<dbReference type="EMBL" id="CP054705">
    <property type="protein sequence ID" value="QQK76976.1"/>
    <property type="molecule type" value="Genomic_DNA"/>
</dbReference>
<organism evidence="2 3">
    <name type="scientific">Salicibibacter cibarius</name>
    <dbReference type="NCBI Taxonomy" id="2743000"/>
    <lineage>
        <taxon>Bacteria</taxon>
        <taxon>Bacillati</taxon>
        <taxon>Bacillota</taxon>
        <taxon>Bacilli</taxon>
        <taxon>Bacillales</taxon>
        <taxon>Bacillaceae</taxon>
        <taxon>Salicibibacter</taxon>
    </lineage>
</organism>
<accession>A0A7T6Z5X4</accession>
<keyword evidence="1" id="KW-0472">Membrane</keyword>
<protein>
    <submittedName>
        <fullName evidence="2">Uncharacterized protein</fullName>
    </submittedName>
</protein>
<evidence type="ECO:0000256" key="1">
    <source>
        <dbReference type="SAM" id="Phobius"/>
    </source>
</evidence>
<gene>
    <name evidence="2" type="ORF">HUG15_16280</name>
</gene>
<name>A0A7T6Z5X4_9BACI</name>
<feature type="transmembrane region" description="Helical" evidence="1">
    <location>
        <begin position="86"/>
        <end position="110"/>
    </location>
</feature>
<feature type="transmembrane region" description="Helical" evidence="1">
    <location>
        <begin position="194"/>
        <end position="214"/>
    </location>
</feature>
<keyword evidence="1" id="KW-0812">Transmembrane</keyword>
<keyword evidence="1" id="KW-1133">Transmembrane helix</keyword>
<feature type="transmembrane region" description="Helical" evidence="1">
    <location>
        <begin position="130"/>
        <end position="149"/>
    </location>
</feature>
<dbReference type="KEGG" id="scia:HUG15_16280"/>
<feature type="transmembrane region" description="Helical" evidence="1">
    <location>
        <begin position="46"/>
        <end position="65"/>
    </location>
</feature>